<protein>
    <submittedName>
        <fullName evidence="2">Uncharacterized protein</fullName>
    </submittedName>
</protein>
<dbReference type="AlphaFoldDB" id="A0AAV7M4Y0"/>
<gene>
    <name evidence="2" type="ORF">NDU88_001292</name>
</gene>
<evidence type="ECO:0000313" key="2">
    <source>
        <dbReference type="EMBL" id="KAJ1096148.1"/>
    </source>
</evidence>
<dbReference type="Proteomes" id="UP001066276">
    <property type="component" value="Chromosome 10"/>
</dbReference>
<name>A0AAV7M4Y0_PLEWA</name>
<dbReference type="EMBL" id="JANPWB010000014">
    <property type="protein sequence ID" value="KAJ1096148.1"/>
    <property type="molecule type" value="Genomic_DNA"/>
</dbReference>
<proteinExistence type="predicted"/>
<feature type="region of interest" description="Disordered" evidence="1">
    <location>
        <begin position="1"/>
        <end position="150"/>
    </location>
</feature>
<organism evidence="2 3">
    <name type="scientific">Pleurodeles waltl</name>
    <name type="common">Iberian ribbed newt</name>
    <dbReference type="NCBI Taxonomy" id="8319"/>
    <lineage>
        <taxon>Eukaryota</taxon>
        <taxon>Metazoa</taxon>
        <taxon>Chordata</taxon>
        <taxon>Craniata</taxon>
        <taxon>Vertebrata</taxon>
        <taxon>Euteleostomi</taxon>
        <taxon>Amphibia</taxon>
        <taxon>Batrachia</taxon>
        <taxon>Caudata</taxon>
        <taxon>Salamandroidea</taxon>
        <taxon>Salamandridae</taxon>
        <taxon>Pleurodelinae</taxon>
        <taxon>Pleurodeles</taxon>
    </lineage>
</organism>
<reference evidence="2" key="1">
    <citation type="journal article" date="2022" name="bioRxiv">
        <title>Sequencing and chromosome-scale assembly of the giantPleurodeles waltlgenome.</title>
        <authorList>
            <person name="Brown T."/>
            <person name="Elewa A."/>
            <person name="Iarovenko S."/>
            <person name="Subramanian E."/>
            <person name="Araus A.J."/>
            <person name="Petzold A."/>
            <person name="Susuki M."/>
            <person name="Suzuki K.-i.T."/>
            <person name="Hayashi T."/>
            <person name="Toyoda A."/>
            <person name="Oliveira C."/>
            <person name="Osipova E."/>
            <person name="Leigh N.D."/>
            <person name="Simon A."/>
            <person name="Yun M.H."/>
        </authorList>
    </citation>
    <scope>NUCLEOTIDE SEQUENCE</scope>
    <source>
        <strain evidence="2">20211129_DDA</strain>
        <tissue evidence="2">Liver</tissue>
    </source>
</reference>
<sequence>MNQSQQNRHKLPQGRRPQSGPNNPEPQDLHQYQTGLLRRECGPMTPTVELEEKEKVHSLYQSPTARTTEPPRPELTAGNDQKTVNPPGHRRKESREAERASEIRLKSPEIQSKPRHPVPTIIPVRLKTCSKKRHSRGQEQRKQFPKTTKI</sequence>
<keyword evidence="3" id="KW-1185">Reference proteome</keyword>
<evidence type="ECO:0000256" key="1">
    <source>
        <dbReference type="SAM" id="MobiDB-lite"/>
    </source>
</evidence>
<feature type="compositionally biased region" description="Basic and acidic residues" evidence="1">
    <location>
        <begin position="93"/>
        <end position="107"/>
    </location>
</feature>
<accession>A0AAV7M4Y0</accession>
<evidence type="ECO:0000313" key="3">
    <source>
        <dbReference type="Proteomes" id="UP001066276"/>
    </source>
</evidence>
<comment type="caution">
    <text evidence="2">The sequence shown here is derived from an EMBL/GenBank/DDBJ whole genome shotgun (WGS) entry which is preliminary data.</text>
</comment>